<keyword evidence="2" id="KW-0812">Transmembrane</keyword>
<sequence>MPGSKKGFSVVEVVVVLLVLGVIVTAAFLYFNGRSNDDQNPNRENATPAPTIGTESDAVRAGKQLSSNQCTGEGVTSLPARNCVG</sequence>
<evidence type="ECO:0000313" key="4">
    <source>
        <dbReference type="Proteomes" id="UP000751518"/>
    </source>
</evidence>
<gene>
    <name evidence="3" type="ORF">KC614_03315</name>
</gene>
<evidence type="ECO:0000256" key="1">
    <source>
        <dbReference type="SAM" id="MobiDB-lite"/>
    </source>
</evidence>
<evidence type="ECO:0000313" key="3">
    <source>
        <dbReference type="EMBL" id="MCA9392204.1"/>
    </source>
</evidence>
<accession>A0A955LL40</accession>
<dbReference type="EMBL" id="JAGQKZ010000027">
    <property type="protein sequence ID" value="MCA9392204.1"/>
    <property type="molecule type" value="Genomic_DNA"/>
</dbReference>
<organism evidence="3 4">
    <name type="scientific">candidate division WWE3 bacterium</name>
    <dbReference type="NCBI Taxonomy" id="2053526"/>
    <lineage>
        <taxon>Bacteria</taxon>
        <taxon>Katanobacteria</taxon>
    </lineage>
</organism>
<dbReference type="AlphaFoldDB" id="A0A955LL40"/>
<keyword evidence="2" id="KW-0472">Membrane</keyword>
<feature type="region of interest" description="Disordered" evidence="1">
    <location>
        <begin position="33"/>
        <end position="54"/>
    </location>
</feature>
<comment type="caution">
    <text evidence="3">The sequence shown here is derived from an EMBL/GenBank/DDBJ whole genome shotgun (WGS) entry which is preliminary data.</text>
</comment>
<dbReference type="Proteomes" id="UP000751518">
    <property type="component" value="Unassembled WGS sequence"/>
</dbReference>
<reference evidence="3" key="1">
    <citation type="submission" date="2020-04" db="EMBL/GenBank/DDBJ databases">
        <authorList>
            <person name="Zhang T."/>
        </authorList>
    </citation>
    <scope>NUCLEOTIDE SEQUENCE</scope>
    <source>
        <strain evidence="3">HKST-UBA03</strain>
    </source>
</reference>
<reference evidence="3" key="2">
    <citation type="journal article" date="2021" name="Microbiome">
        <title>Successional dynamics and alternative stable states in a saline activated sludge microbial community over 9 years.</title>
        <authorList>
            <person name="Wang Y."/>
            <person name="Ye J."/>
            <person name="Ju F."/>
            <person name="Liu L."/>
            <person name="Boyd J.A."/>
            <person name="Deng Y."/>
            <person name="Parks D.H."/>
            <person name="Jiang X."/>
            <person name="Yin X."/>
            <person name="Woodcroft B.J."/>
            <person name="Tyson G.W."/>
            <person name="Hugenholtz P."/>
            <person name="Polz M.F."/>
            <person name="Zhang T."/>
        </authorList>
    </citation>
    <scope>NUCLEOTIDE SEQUENCE</scope>
    <source>
        <strain evidence="3">HKST-UBA03</strain>
    </source>
</reference>
<protein>
    <submittedName>
        <fullName evidence="3">Prepilin-type N-terminal cleavage/methylation domain-containing protein</fullName>
    </submittedName>
</protein>
<name>A0A955LL40_UNCKA</name>
<dbReference type="NCBIfam" id="TIGR02532">
    <property type="entry name" value="IV_pilin_GFxxxE"/>
    <property type="match status" value="1"/>
</dbReference>
<dbReference type="InterPro" id="IPR012902">
    <property type="entry name" value="N_methyl_site"/>
</dbReference>
<keyword evidence="2" id="KW-1133">Transmembrane helix</keyword>
<proteinExistence type="predicted"/>
<feature type="transmembrane region" description="Helical" evidence="2">
    <location>
        <begin position="7"/>
        <end position="31"/>
    </location>
</feature>
<evidence type="ECO:0000256" key="2">
    <source>
        <dbReference type="SAM" id="Phobius"/>
    </source>
</evidence>
<dbReference type="Pfam" id="PF07963">
    <property type="entry name" value="N_methyl"/>
    <property type="match status" value="1"/>
</dbReference>